<dbReference type="Proteomes" id="UP000039865">
    <property type="component" value="Unassembled WGS sequence"/>
</dbReference>
<dbReference type="EMBL" id="CCKQ01009998">
    <property type="protein sequence ID" value="CDW81491.1"/>
    <property type="molecule type" value="Genomic_DNA"/>
</dbReference>
<reference evidence="1 2" key="1">
    <citation type="submission" date="2014-06" db="EMBL/GenBank/DDBJ databases">
        <authorList>
            <person name="Swart Estienne"/>
        </authorList>
    </citation>
    <scope>NUCLEOTIDE SEQUENCE [LARGE SCALE GENOMIC DNA]</scope>
    <source>
        <strain evidence="1 2">130c</strain>
    </source>
</reference>
<proteinExistence type="predicted"/>
<evidence type="ECO:0000313" key="2">
    <source>
        <dbReference type="Proteomes" id="UP000039865"/>
    </source>
</evidence>
<gene>
    <name evidence="1" type="primary">Contig11826.g12642</name>
    <name evidence="1" type="ORF">STYLEM_10509</name>
</gene>
<keyword evidence="2" id="KW-1185">Reference proteome</keyword>
<protein>
    <submittedName>
        <fullName evidence="1">Uncharacterized protein</fullName>
    </submittedName>
</protein>
<accession>A0A078AHW1</accession>
<evidence type="ECO:0000313" key="1">
    <source>
        <dbReference type="EMBL" id="CDW81491.1"/>
    </source>
</evidence>
<dbReference type="AlphaFoldDB" id="A0A078AHW1"/>
<organism evidence="1 2">
    <name type="scientific">Stylonychia lemnae</name>
    <name type="common">Ciliate</name>
    <dbReference type="NCBI Taxonomy" id="5949"/>
    <lineage>
        <taxon>Eukaryota</taxon>
        <taxon>Sar</taxon>
        <taxon>Alveolata</taxon>
        <taxon>Ciliophora</taxon>
        <taxon>Intramacronucleata</taxon>
        <taxon>Spirotrichea</taxon>
        <taxon>Stichotrichia</taxon>
        <taxon>Sporadotrichida</taxon>
        <taxon>Oxytrichidae</taxon>
        <taxon>Stylonychinae</taxon>
        <taxon>Stylonychia</taxon>
    </lineage>
</organism>
<sequence length="619" mass="71096">MDLWNKITQDLDETYAKYEQSKQQKPLIKIEQPKPVQPTVSSTVFKSKIIQQPQQLDNSKQFQDSSLSLLQEQLQKIKQQTFTTKPVNLTQKTVGKQPIKKQTQAKKLKIESDQLQADDNIIKYESSDLSNETASINNSFNQINYLKPKPLKQCSATPIKPIKQTQLKPKTEQLFQAGQDLQRETIQLPDNPKSSAVIDFAAKIIRDSQNLVAVLDRIVPKVKTFVSDTEKAALNIVRGLEGKIQKQMKLEESGQYFDEAKIMQDLQNYQTQQMKNLQLLMSQIQQYNLNLEQLSLIKAQKVQLNIDLCLDITQIPTQLQNYEKIYAKVDGDVFALKQKGQDQVDFFKFDYKNNQESCQAEHVLSVLCQKFICQHMDRVISDNHVYSLATNQHIQQISIDKYQNTDCLAFNEQYIILGHESYTKMSLWLWDGLQYTLQKFCNANGKCKTSYVTLMKRNPFSTTNQIMLLQQSSMFIQLTVDFVNFTASQFEKHNPRTTDVKDYKILSESQMIILGRNCVTVYDYVQMQSLNSCNQRFDLDFLIFTPKFNVNLMPVIINNQGGVNTTVDVMQIGFKGKIGGLQNVKLIGAIENEVNADEVIVLGVDLETNIICLYKIENN</sequence>
<dbReference type="InParanoid" id="A0A078AHW1"/>
<name>A0A078AHW1_STYLE</name>